<evidence type="ECO:0000313" key="6">
    <source>
        <dbReference type="EMBL" id="GLW71454.1"/>
    </source>
</evidence>
<feature type="region of interest" description="Disordered" evidence="4">
    <location>
        <begin position="289"/>
        <end position="310"/>
    </location>
</feature>
<dbReference type="GO" id="GO:0016020">
    <property type="term" value="C:membrane"/>
    <property type="evidence" value="ECO:0007669"/>
    <property type="project" value="TreeGrafter"/>
</dbReference>
<name>A0A9W6QAD4_9ACTN</name>
<dbReference type="Pfam" id="PF00106">
    <property type="entry name" value="adh_short"/>
    <property type="match status" value="1"/>
</dbReference>
<dbReference type="InterPro" id="IPR057326">
    <property type="entry name" value="KR_dom"/>
</dbReference>
<accession>A0A9W6QAD4</accession>
<feature type="compositionally biased region" description="Basic and acidic residues" evidence="4">
    <location>
        <begin position="300"/>
        <end position="310"/>
    </location>
</feature>
<dbReference type="SMART" id="SM00822">
    <property type="entry name" value="PKS_KR"/>
    <property type="match status" value="1"/>
</dbReference>
<feature type="domain" description="Ketoreductase" evidence="5">
    <location>
        <begin position="24"/>
        <end position="203"/>
    </location>
</feature>
<dbReference type="PRINTS" id="PR00080">
    <property type="entry name" value="SDRFAMILY"/>
</dbReference>
<dbReference type="PRINTS" id="PR00081">
    <property type="entry name" value="GDHRDH"/>
</dbReference>
<feature type="region of interest" description="Disordered" evidence="4">
    <location>
        <begin position="1"/>
        <end position="22"/>
    </location>
</feature>
<comment type="caution">
    <text evidence="6">The sequence shown here is derived from an EMBL/GenBank/DDBJ whole genome shotgun (WGS) entry which is preliminary data.</text>
</comment>
<gene>
    <name evidence="6" type="ORF">Kpho02_37530</name>
</gene>
<protein>
    <submittedName>
        <fullName evidence="6">Short-chain dehydrogenase</fullName>
    </submittedName>
</protein>
<dbReference type="Proteomes" id="UP001165041">
    <property type="component" value="Unassembled WGS sequence"/>
</dbReference>
<evidence type="ECO:0000256" key="2">
    <source>
        <dbReference type="ARBA" id="ARBA00023002"/>
    </source>
</evidence>
<dbReference type="EMBL" id="BSSA01000012">
    <property type="protein sequence ID" value="GLW71454.1"/>
    <property type="molecule type" value="Genomic_DNA"/>
</dbReference>
<dbReference type="Gene3D" id="3.40.50.720">
    <property type="entry name" value="NAD(P)-binding Rossmann-like Domain"/>
    <property type="match status" value="1"/>
</dbReference>
<evidence type="ECO:0000256" key="3">
    <source>
        <dbReference type="RuleBase" id="RU000363"/>
    </source>
</evidence>
<dbReference type="PROSITE" id="PS00061">
    <property type="entry name" value="ADH_SHORT"/>
    <property type="match status" value="1"/>
</dbReference>
<dbReference type="PANTHER" id="PTHR44196:SF1">
    <property type="entry name" value="DEHYDROGENASE_REDUCTASE SDR FAMILY MEMBER 7B"/>
    <property type="match status" value="1"/>
</dbReference>
<evidence type="ECO:0000256" key="4">
    <source>
        <dbReference type="SAM" id="MobiDB-lite"/>
    </source>
</evidence>
<evidence type="ECO:0000313" key="7">
    <source>
        <dbReference type="Proteomes" id="UP001165041"/>
    </source>
</evidence>
<comment type="similarity">
    <text evidence="1 3">Belongs to the short-chain dehydrogenases/reductases (SDR) family.</text>
</comment>
<dbReference type="NCBIfam" id="NF004526">
    <property type="entry name" value="PRK05872.1"/>
    <property type="match status" value="1"/>
</dbReference>
<dbReference type="GO" id="GO:0016491">
    <property type="term" value="F:oxidoreductase activity"/>
    <property type="evidence" value="ECO:0007669"/>
    <property type="project" value="UniProtKB-KW"/>
</dbReference>
<dbReference type="InterPro" id="IPR036291">
    <property type="entry name" value="NAD(P)-bd_dom_sf"/>
</dbReference>
<evidence type="ECO:0000256" key="1">
    <source>
        <dbReference type="ARBA" id="ARBA00006484"/>
    </source>
</evidence>
<dbReference type="PANTHER" id="PTHR44196">
    <property type="entry name" value="DEHYDROGENASE/REDUCTASE SDR FAMILY MEMBER 7B"/>
    <property type="match status" value="1"/>
</dbReference>
<keyword evidence="2" id="KW-0560">Oxidoreductase</keyword>
<organism evidence="6 7">
    <name type="scientific">Kitasatospora phosalacinea</name>
    <dbReference type="NCBI Taxonomy" id="2065"/>
    <lineage>
        <taxon>Bacteria</taxon>
        <taxon>Bacillati</taxon>
        <taxon>Actinomycetota</taxon>
        <taxon>Actinomycetes</taxon>
        <taxon>Kitasatosporales</taxon>
        <taxon>Streptomycetaceae</taxon>
        <taxon>Kitasatospora</taxon>
    </lineage>
</organism>
<dbReference type="InterPro" id="IPR002347">
    <property type="entry name" value="SDR_fam"/>
</dbReference>
<reference evidence="6" key="1">
    <citation type="submission" date="2023-02" db="EMBL/GenBank/DDBJ databases">
        <title>Kitasatospora phosalacinea NBRC 14627.</title>
        <authorList>
            <person name="Ichikawa N."/>
            <person name="Sato H."/>
            <person name="Tonouchi N."/>
        </authorList>
    </citation>
    <scope>NUCLEOTIDE SEQUENCE</scope>
    <source>
        <strain evidence="6">NBRC 14627</strain>
    </source>
</reference>
<dbReference type="AlphaFoldDB" id="A0A9W6QAD4"/>
<dbReference type="InterPro" id="IPR020904">
    <property type="entry name" value="Sc_DH/Rdtase_CS"/>
</dbReference>
<sequence>MKRPDDTSPTAPAGSGSGSPLAGRVAVVTGAARGLGAALAAELSQRGATVALLGLNGRALERVSRSLPGPSGCWEADVTDDGAMDRAAAGVREELGTPSVLVANAGVAEGGPFADSDPATWRRVVEVNLTGSATSARAFLPDLLATRGYLLQIASLAAMGTSPMMSAYCASKAGVEAFAHALQAELAHRHVGVGIAYLNWIDTDMVRDADRHTVLRELRTHMPRPARKVYPPRTVAARLVRAVERRSPAVYVPGWLRAVQPVRAALPPLVTRLSRTEVPRIAAHHPFRPTGLLGAGGRDAVTRDGPERAR</sequence>
<feature type="compositionally biased region" description="Low complexity" evidence="4">
    <location>
        <begin position="7"/>
        <end position="22"/>
    </location>
</feature>
<dbReference type="SUPFAM" id="SSF51735">
    <property type="entry name" value="NAD(P)-binding Rossmann-fold domains"/>
    <property type="match status" value="1"/>
</dbReference>
<evidence type="ECO:0000259" key="5">
    <source>
        <dbReference type="SMART" id="SM00822"/>
    </source>
</evidence>
<proteinExistence type="inferred from homology"/>